<evidence type="ECO:0000256" key="3">
    <source>
        <dbReference type="ARBA" id="ARBA00022989"/>
    </source>
</evidence>
<evidence type="ECO:0000313" key="8">
    <source>
        <dbReference type="Proteomes" id="UP000419144"/>
    </source>
</evidence>
<organism evidence="7 8">
    <name type="scientific">Leishmania tarentolae</name>
    <name type="common">Sauroleishmania tarentolae</name>
    <dbReference type="NCBI Taxonomy" id="5689"/>
    <lineage>
        <taxon>Eukaryota</taxon>
        <taxon>Discoba</taxon>
        <taxon>Euglenozoa</taxon>
        <taxon>Kinetoplastea</taxon>
        <taxon>Metakinetoplastina</taxon>
        <taxon>Trypanosomatida</taxon>
        <taxon>Trypanosomatidae</taxon>
        <taxon>Leishmaniinae</taxon>
        <taxon>Leishmania</taxon>
        <taxon>lizard Leishmania</taxon>
    </lineage>
</organism>
<comment type="subcellular location">
    <subcellularLocation>
        <location evidence="1 5">Membrane</location>
        <topology evidence="1 5">Multi-pass membrane protein</topology>
    </subcellularLocation>
</comment>
<dbReference type="AlphaFoldDB" id="A0A640KVS1"/>
<keyword evidence="2 5" id="KW-0812">Transmembrane</keyword>
<keyword evidence="3 5" id="KW-1133">Transmembrane helix</keyword>
<accession>A0A640KVS1</accession>
<evidence type="ECO:0000313" key="6">
    <source>
        <dbReference type="EMBL" id="GET91904.1"/>
    </source>
</evidence>
<dbReference type="GO" id="GO:0016020">
    <property type="term" value="C:membrane"/>
    <property type="evidence" value="ECO:0007669"/>
    <property type="project" value="UniProtKB-SubCell"/>
</dbReference>
<comment type="similarity">
    <text evidence="5">Belongs to the PRA1 family.</text>
</comment>
<dbReference type="PANTHER" id="PTHR19317:SF47">
    <property type="entry name" value="PRA1 FAMILY PROTEIN"/>
    <property type="match status" value="1"/>
</dbReference>
<dbReference type="EMBL" id="BLBS01000052">
    <property type="protein sequence ID" value="GET91904.1"/>
    <property type="molecule type" value="Genomic_DNA"/>
</dbReference>
<proteinExistence type="inferred from homology"/>
<dbReference type="InterPro" id="IPR004895">
    <property type="entry name" value="Prenylated_rab_accept_PRA1"/>
</dbReference>
<keyword evidence="8" id="KW-1185">Reference proteome</keyword>
<evidence type="ECO:0000256" key="4">
    <source>
        <dbReference type="ARBA" id="ARBA00023136"/>
    </source>
</evidence>
<protein>
    <recommendedName>
        <fullName evidence="5">PRA1 family protein</fullName>
    </recommendedName>
</protein>
<dbReference type="Proteomes" id="UP000419144">
    <property type="component" value="Unassembled WGS sequence"/>
</dbReference>
<name>A0A640KVS1_LEITA</name>
<reference evidence="7 8" key="1">
    <citation type="submission" date="2019-11" db="EMBL/GenBank/DDBJ databases">
        <title>Leishmania tarentolae CDS.</title>
        <authorList>
            <person name="Goto Y."/>
            <person name="Yamagishi J."/>
        </authorList>
    </citation>
    <scope>NUCLEOTIDE SEQUENCE [LARGE SCALE GENOMIC DNA]</scope>
    <source>
        <strain evidence="7 8">Parrot Tar II</strain>
    </source>
</reference>
<dbReference type="OrthoDB" id="63113at2759"/>
<dbReference type="PANTHER" id="PTHR19317">
    <property type="entry name" value="PRENYLATED RAB ACCEPTOR 1-RELATED"/>
    <property type="match status" value="1"/>
</dbReference>
<gene>
    <name evidence="6" type="ORF">LtaPh_3316800</name>
    <name evidence="7" type="ORF">LtaPh_9901401</name>
</gene>
<feature type="transmembrane region" description="Helical" evidence="5">
    <location>
        <begin position="182"/>
        <end position="201"/>
    </location>
</feature>
<sequence>MANFKTGKDDMMEKMSFVEGSAPSAGAEVSTDAATAHRASLSYTPNDEPLPSYASIITSDIPTVAKVQQLYYVSRQHMVHNFMALRPWSEFFDTTFFHSPSGVADTVNRLTRNLPYFYTNYLVLSLLCSSYILLINLPFAVYAILTVTFYLFIRSRSAMVEALAAQGASEEEQMVYVANRSFTISQLYLMLIAFAVVGFYLTSGSSVIFWLLLTSLGVSVGHASMRRPSIQDSAFEFV</sequence>
<evidence type="ECO:0000256" key="5">
    <source>
        <dbReference type="RuleBase" id="RU363107"/>
    </source>
</evidence>
<dbReference type="GO" id="GO:0005794">
    <property type="term" value="C:Golgi apparatus"/>
    <property type="evidence" value="ECO:0007669"/>
    <property type="project" value="TreeGrafter"/>
</dbReference>
<feature type="transmembrane region" description="Helical" evidence="5">
    <location>
        <begin position="131"/>
        <end position="153"/>
    </location>
</feature>
<dbReference type="VEuPathDB" id="TriTrypDB:LtaPh_3316800"/>
<dbReference type="Pfam" id="PF03208">
    <property type="entry name" value="PRA1"/>
    <property type="match status" value="1"/>
</dbReference>
<comment type="caution">
    <text evidence="7">The sequence shown here is derived from an EMBL/GenBank/DDBJ whole genome shotgun (WGS) entry which is preliminary data.</text>
</comment>
<dbReference type="VEuPathDB" id="TriTrypDB:LtaPh_9901401"/>
<evidence type="ECO:0000256" key="2">
    <source>
        <dbReference type="ARBA" id="ARBA00022692"/>
    </source>
</evidence>
<keyword evidence="4 5" id="KW-0472">Membrane</keyword>
<evidence type="ECO:0000313" key="7">
    <source>
        <dbReference type="EMBL" id="GET93830.1"/>
    </source>
</evidence>
<evidence type="ECO:0000256" key="1">
    <source>
        <dbReference type="ARBA" id="ARBA00004141"/>
    </source>
</evidence>
<dbReference type="EMBL" id="BLBS01000059">
    <property type="protein sequence ID" value="GET93830.1"/>
    <property type="molecule type" value="Genomic_DNA"/>
</dbReference>